<sequence length="126" mass="14402">MSFCDKSITYNLSKHPDLKATTLLERDTVTLQREESSKASSTFTSYDYDYDSSPTTSAKSQPLALLFKPIHEEELREHATHNLTHPSLAAQEEDVSLVQLSEELDAHFQSLKREFEIKRGKSWTPL</sequence>
<proteinExistence type="predicted"/>
<evidence type="ECO:0000313" key="2">
    <source>
        <dbReference type="Proteomes" id="UP001199106"/>
    </source>
</evidence>
<comment type="caution">
    <text evidence="1">The sequence shown here is derived from an EMBL/GenBank/DDBJ whole genome shotgun (WGS) entry which is preliminary data.</text>
</comment>
<dbReference type="Proteomes" id="UP001199106">
    <property type="component" value="Unassembled WGS sequence"/>
</dbReference>
<accession>A0AAD4FJT7</accession>
<protein>
    <submittedName>
        <fullName evidence="1">Uncharacterized protein</fullName>
    </submittedName>
</protein>
<organism evidence="1 2">
    <name type="scientific">Alternaria panax</name>
    <dbReference type="NCBI Taxonomy" id="48097"/>
    <lineage>
        <taxon>Eukaryota</taxon>
        <taxon>Fungi</taxon>
        <taxon>Dikarya</taxon>
        <taxon>Ascomycota</taxon>
        <taxon>Pezizomycotina</taxon>
        <taxon>Dothideomycetes</taxon>
        <taxon>Pleosporomycetidae</taxon>
        <taxon>Pleosporales</taxon>
        <taxon>Pleosporineae</taxon>
        <taxon>Pleosporaceae</taxon>
        <taxon>Alternaria</taxon>
        <taxon>Alternaria sect. Panax</taxon>
    </lineage>
</organism>
<name>A0AAD4FJT7_9PLEO</name>
<gene>
    <name evidence="1" type="ORF">G6011_06649</name>
</gene>
<evidence type="ECO:0000313" key="1">
    <source>
        <dbReference type="EMBL" id="KAG9189781.1"/>
    </source>
</evidence>
<dbReference type="EMBL" id="JAANER010000005">
    <property type="protein sequence ID" value="KAG9189781.1"/>
    <property type="molecule type" value="Genomic_DNA"/>
</dbReference>
<keyword evidence="2" id="KW-1185">Reference proteome</keyword>
<dbReference type="AlphaFoldDB" id="A0AAD4FJT7"/>
<reference evidence="1" key="1">
    <citation type="submission" date="2021-07" db="EMBL/GenBank/DDBJ databases">
        <title>Genome Resource of American Ginseng Black Spot Pathogen Alternaria panax.</title>
        <authorList>
            <person name="Qiu C."/>
            <person name="Wang W."/>
            <person name="Liu Z."/>
        </authorList>
    </citation>
    <scope>NUCLEOTIDE SEQUENCE</scope>
    <source>
        <strain evidence="1">BNCC115425</strain>
    </source>
</reference>